<evidence type="ECO:0000313" key="3">
    <source>
        <dbReference type="Proteomes" id="UP001437256"/>
    </source>
</evidence>
<dbReference type="EMBL" id="JBBXMP010000066">
    <property type="protein sequence ID" value="KAL0064198.1"/>
    <property type="molecule type" value="Genomic_DNA"/>
</dbReference>
<dbReference type="SMART" id="SM00256">
    <property type="entry name" value="FBOX"/>
    <property type="match status" value="1"/>
</dbReference>
<gene>
    <name evidence="2" type="ORF">AAF712_008920</name>
</gene>
<sequence length="416" mass="47192">MRDLPLDLVYEICSHLEPFDLLRLSRASRELRRMLLTKASQSMWRRARANSGIPEPIGSMSEPAFASLVFEAHCSFCFAPNVRNISWLAQRRVCKKCIEKYFDVQHTFIITKTLSIPSPLWKTVPRCWLKMASWGGIQVGEGITIGYYLTSAVEDVAKEYAATPASQREAWIEEKVKIGDAVNQTRFPNAMESDLSACTSLFNCASCIRGGCQCHGLYSLDSSFATTVPEWYKTGDFPVVWPSSLTNVKLCTKGIDRAQEVARLLDMDPSKTPASTMLTLNPFVECISCGTPEEKWFLRWTSVVAHGAHKFRAVSQKHAEIVKKLEEKIIPNIRRNENSQEHELALENNFMRHDKRLVAFCKRCGYRDHEEDEIKRHVTQSHGASVVSAQDWEFVAFGPLCFRGVRIKGDARLFLS</sequence>
<protein>
    <recommendedName>
        <fullName evidence="1">F-box domain-containing protein</fullName>
    </recommendedName>
</protein>
<dbReference type="Pfam" id="PF12937">
    <property type="entry name" value="F-box-like"/>
    <property type="match status" value="1"/>
</dbReference>
<name>A0ABR2ZS44_9AGAR</name>
<proteinExistence type="predicted"/>
<keyword evidence="3" id="KW-1185">Reference proteome</keyword>
<reference evidence="2 3" key="1">
    <citation type="submission" date="2024-05" db="EMBL/GenBank/DDBJ databases">
        <title>A draft genome resource for the thread blight pathogen Marasmius tenuissimus strain MS-2.</title>
        <authorList>
            <person name="Yulfo-Soto G.E."/>
            <person name="Baruah I.K."/>
            <person name="Amoako-Attah I."/>
            <person name="Bukari Y."/>
            <person name="Meinhardt L.W."/>
            <person name="Bailey B.A."/>
            <person name="Cohen S.P."/>
        </authorList>
    </citation>
    <scope>NUCLEOTIDE SEQUENCE [LARGE SCALE GENOMIC DNA]</scope>
    <source>
        <strain evidence="2 3">MS-2</strain>
    </source>
</reference>
<dbReference type="InterPro" id="IPR036047">
    <property type="entry name" value="F-box-like_dom_sf"/>
</dbReference>
<accession>A0ABR2ZS44</accession>
<evidence type="ECO:0000259" key="1">
    <source>
        <dbReference type="PROSITE" id="PS50181"/>
    </source>
</evidence>
<evidence type="ECO:0000313" key="2">
    <source>
        <dbReference type="EMBL" id="KAL0064198.1"/>
    </source>
</evidence>
<comment type="caution">
    <text evidence="2">The sequence shown here is derived from an EMBL/GenBank/DDBJ whole genome shotgun (WGS) entry which is preliminary data.</text>
</comment>
<dbReference type="CDD" id="cd09917">
    <property type="entry name" value="F-box_SF"/>
    <property type="match status" value="1"/>
</dbReference>
<dbReference type="PROSITE" id="PS50181">
    <property type="entry name" value="FBOX"/>
    <property type="match status" value="1"/>
</dbReference>
<dbReference type="SUPFAM" id="SSF81383">
    <property type="entry name" value="F-box domain"/>
    <property type="match status" value="1"/>
</dbReference>
<dbReference type="Gene3D" id="1.20.1280.50">
    <property type="match status" value="1"/>
</dbReference>
<dbReference type="Proteomes" id="UP001437256">
    <property type="component" value="Unassembled WGS sequence"/>
</dbReference>
<dbReference type="InterPro" id="IPR001810">
    <property type="entry name" value="F-box_dom"/>
</dbReference>
<organism evidence="2 3">
    <name type="scientific">Marasmius tenuissimus</name>
    <dbReference type="NCBI Taxonomy" id="585030"/>
    <lineage>
        <taxon>Eukaryota</taxon>
        <taxon>Fungi</taxon>
        <taxon>Dikarya</taxon>
        <taxon>Basidiomycota</taxon>
        <taxon>Agaricomycotina</taxon>
        <taxon>Agaricomycetes</taxon>
        <taxon>Agaricomycetidae</taxon>
        <taxon>Agaricales</taxon>
        <taxon>Marasmiineae</taxon>
        <taxon>Marasmiaceae</taxon>
        <taxon>Marasmius</taxon>
    </lineage>
</organism>
<feature type="domain" description="F-box" evidence="1">
    <location>
        <begin position="1"/>
        <end position="47"/>
    </location>
</feature>